<evidence type="ECO:0000313" key="7">
    <source>
        <dbReference type="EMBL" id="AVW91445.1"/>
    </source>
</evidence>
<dbReference type="FunFam" id="1.10.10.60:FF:000141">
    <property type="entry name" value="TetR family transcriptional regulator"/>
    <property type="match status" value="1"/>
</dbReference>
<dbReference type="Pfam" id="PF00440">
    <property type="entry name" value="TetR_N"/>
    <property type="match status" value="1"/>
</dbReference>
<dbReference type="PROSITE" id="PS50977">
    <property type="entry name" value="HTH_TETR_2"/>
    <property type="match status" value="1"/>
</dbReference>
<dbReference type="SUPFAM" id="SSF46689">
    <property type="entry name" value="Homeodomain-like"/>
    <property type="match status" value="1"/>
</dbReference>
<dbReference type="SUPFAM" id="SSF48498">
    <property type="entry name" value="Tetracyclin repressor-like, C-terminal domain"/>
    <property type="match status" value="1"/>
</dbReference>
<dbReference type="PANTHER" id="PTHR30055:SF234">
    <property type="entry name" value="HTH-TYPE TRANSCRIPTIONAL REGULATOR BETI"/>
    <property type="match status" value="1"/>
</dbReference>
<evidence type="ECO:0000256" key="4">
    <source>
        <dbReference type="PROSITE-ProRule" id="PRU00335"/>
    </source>
</evidence>
<dbReference type="Proteomes" id="UP000241447">
    <property type="component" value="Chromosome"/>
</dbReference>
<evidence type="ECO:0000256" key="3">
    <source>
        <dbReference type="ARBA" id="ARBA00023163"/>
    </source>
</evidence>
<accession>A0A2R4M2Q1</accession>
<dbReference type="InterPro" id="IPR036271">
    <property type="entry name" value="Tet_transcr_reg_TetR-rel_C_sf"/>
</dbReference>
<keyword evidence="2 4" id="KW-0238">DNA-binding</keyword>
<feature type="region of interest" description="Disordered" evidence="5">
    <location>
        <begin position="1"/>
        <end position="26"/>
    </location>
</feature>
<keyword evidence="1" id="KW-0805">Transcription regulation</keyword>
<sequence length="238" mass="26190">MTAHPEDQTETDQAEAAPKFRRRKEARPDEILDAALDLFAEKGFDRTRVDDIARRAGVSKGAVYLYFPSKDAVIEALVHRAVGHFVGNMADHITAWRGDPRPLLTQLVPLFVERVSDPRVFGVPKLIIREAPSHPKLADLYREQVIGTAFPALIALFSQAVEGGYIRKIDPEMAVRCLLGPFLMHVMLEDVFGIRPSGAAPGDLKFATLLDTHLSIFFAGLDPDPSPAPSSQKDTSHG</sequence>
<reference evidence="7 8" key="1">
    <citation type="submission" date="2018-03" db="EMBL/GenBank/DDBJ databases">
        <title>The Complete Genome of Celeribacter baekdonensis strain LH4, a Thiosulfate-Oxidizing Alphaproteobacterium Isolated from Gulf of Mexico Continental Slope Sediments.</title>
        <authorList>
            <person name="Flood B.E."/>
            <person name="Bailey J.V."/>
            <person name="Leprich D."/>
        </authorList>
    </citation>
    <scope>NUCLEOTIDE SEQUENCE [LARGE SCALE GENOMIC DNA]</scope>
    <source>
        <strain evidence="7 8">LH4</strain>
    </source>
</reference>
<dbReference type="InterPro" id="IPR001647">
    <property type="entry name" value="HTH_TetR"/>
</dbReference>
<dbReference type="Gene3D" id="1.10.357.10">
    <property type="entry name" value="Tetracycline Repressor, domain 2"/>
    <property type="match status" value="1"/>
</dbReference>
<name>A0A2R4M2Q1_9RHOB</name>
<dbReference type="Pfam" id="PF16859">
    <property type="entry name" value="TetR_C_11"/>
    <property type="match status" value="1"/>
</dbReference>
<dbReference type="RefSeq" id="WP_107719889.1">
    <property type="nucleotide sequence ID" value="NZ_CP028475.1"/>
</dbReference>
<dbReference type="InterPro" id="IPR050109">
    <property type="entry name" value="HTH-type_TetR-like_transc_reg"/>
</dbReference>
<dbReference type="PANTHER" id="PTHR30055">
    <property type="entry name" value="HTH-TYPE TRANSCRIPTIONAL REGULATOR RUTR"/>
    <property type="match status" value="1"/>
</dbReference>
<gene>
    <name evidence="7" type="ORF">DA792_10395</name>
</gene>
<dbReference type="InterPro" id="IPR009057">
    <property type="entry name" value="Homeodomain-like_sf"/>
</dbReference>
<dbReference type="KEGG" id="cbak:DA792_10395"/>
<evidence type="ECO:0000259" key="6">
    <source>
        <dbReference type="PROSITE" id="PS50977"/>
    </source>
</evidence>
<dbReference type="GO" id="GO:0003700">
    <property type="term" value="F:DNA-binding transcription factor activity"/>
    <property type="evidence" value="ECO:0007669"/>
    <property type="project" value="TreeGrafter"/>
</dbReference>
<evidence type="ECO:0000313" key="8">
    <source>
        <dbReference type="Proteomes" id="UP000241447"/>
    </source>
</evidence>
<dbReference type="PRINTS" id="PR00455">
    <property type="entry name" value="HTHTETR"/>
</dbReference>
<protein>
    <submittedName>
        <fullName evidence="7">TetR/AcrR family transcriptional regulator</fullName>
    </submittedName>
</protein>
<dbReference type="GO" id="GO:0000976">
    <property type="term" value="F:transcription cis-regulatory region binding"/>
    <property type="evidence" value="ECO:0007669"/>
    <property type="project" value="TreeGrafter"/>
</dbReference>
<proteinExistence type="predicted"/>
<evidence type="ECO:0000256" key="1">
    <source>
        <dbReference type="ARBA" id="ARBA00023015"/>
    </source>
</evidence>
<dbReference type="AlphaFoldDB" id="A0A2R4M2Q1"/>
<dbReference type="EMBL" id="CP028475">
    <property type="protein sequence ID" value="AVW91445.1"/>
    <property type="molecule type" value="Genomic_DNA"/>
</dbReference>
<feature type="domain" description="HTH tetR-type" evidence="6">
    <location>
        <begin position="25"/>
        <end position="85"/>
    </location>
</feature>
<organism evidence="7 8">
    <name type="scientific">Celeribacter baekdonensis</name>
    <dbReference type="NCBI Taxonomy" id="875171"/>
    <lineage>
        <taxon>Bacteria</taxon>
        <taxon>Pseudomonadati</taxon>
        <taxon>Pseudomonadota</taxon>
        <taxon>Alphaproteobacteria</taxon>
        <taxon>Rhodobacterales</taxon>
        <taxon>Roseobacteraceae</taxon>
        <taxon>Celeribacter</taxon>
    </lineage>
</organism>
<evidence type="ECO:0000256" key="5">
    <source>
        <dbReference type="SAM" id="MobiDB-lite"/>
    </source>
</evidence>
<keyword evidence="3" id="KW-0804">Transcription</keyword>
<dbReference type="InterPro" id="IPR011075">
    <property type="entry name" value="TetR_C"/>
</dbReference>
<evidence type="ECO:0000256" key="2">
    <source>
        <dbReference type="ARBA" id="ARBA00023125"/>
    </source>
</evidence>
<dbReference type="OrthoDB" id="8478851at2"/>
<feature type="DNA-binding region" description="H-T-H motif" evidence="4">
    <location>
        <begin position="48"/>
        <end position="67"/>
    </location>
</feature>